<dbReference type="Pfam" id="PF13765">
    <property type="entry name" value="PRY"/>
    <property type="match status" value="1"/>
</dbReference>
<dbReference type="InParanoid" id="A0A674JPU4"/>
<dbReference type="SMART" id="SM00409">
    <property type="entry name" value="IG"/>
    <property type="match status" value="1"/>
</dbReference>
<evidence type="ECO:0000256" key="1">
    <source>
        <dbReference type="ARBA" id="ARBA00004479"/>
    </source>
</evidence>
<dbReference type="CDD" id="cd13745">
    <property type="entry name" value="SPRY_PRY_TRIM39"/>
    <property type="match status" value="1"/>
</dbReference>
<dbReference type="CDD" id="cd05713">
    <property type="entry name" value="IgV_MOG_like"/>
    <property type="match status" value="1"/>
</dbReference>
<evidence type="ECO:0000256" key="4">
    <source>
        <dbReference type="ARBA" id="ARBA00022729"/>
    </source>
</evidence>
<dbReference type="GeneTree" id="ENSGT01120000271914"/>
<dbReference type="PROSITE" id="PS50835">
    <property type="entry name" value="IG_LIKE"/>
    <property type="match status" value="1"/>
</dbReference>
<sequence>AWGMVFTSNPGCSLTVTQFTVTGSNHPVTASLGGEAVLSCHLSPTMSAENMEVRWFRSKYFEVVHLYRGGRDQYGEQMLEYGGRTELLKDDITNGRVSLRIRNIRPSDDGQYTCYFQSAVSYEEALLELQVAGLGSDPDISVEGHQDGGIRVVCRSSRWYPEPEAQWRDLQGTILPSASKEITPYVNDLFQTEIAIVIPEESNQKVSCCVRNPRLNQERETAISIAGQCPSLLVNGKLKTQKSKVQRERERERDNQLNHKSYLLNNTPAPSTDSVTLSPVDVTLHPDTANPNLVLSEGRKHVKHGNWDPRNKSEGFEHDIWVLGAEGFTEGRRYWEVEVGGKIGWYLGVCREPVSRKEKVTLTPEDGYWVVWLKGGVYQALTSPSTSLPVSIRPSRVGIFLDYEAGEVSFYNVTDRSRLFTFTDTFSGTLRPYFSPGYYVWGTNVAPLKICPVPAQAGGTLSLTVTPTAQTGPFKHCCSSPSGFCCPHHSPSPAQG</sequence>
<dbReference type="InterPro" id="IPR003599">
    <property type="entry name" value="Ig_sub"/>
</dbReference>
<dbReference type="AlphaFoldDB" id="A0A674JPU4"/>
<dbReference type="InterPro" id="IPR006574">
    <property type="entry name" value="PRY"/>
</dbReference>
<dbReference type="InterPro" id="IPR003879">
    <property type="entry name" value="Butyrophylin_SPRY"/>
</dbReference>
<feature type="domain" description="Ig-like" evidence="11">
    <location>
        <begin position="10"/>
        <end position="132"/>
    </location>
</feature>
<comment type="similarity">
    <text evidence="2">Belongs to the immunoglobulin superfamily. BTN/MOG family.</text>
</comment>
<dbReference type="PANTHER" id="PTHR24100:SF149">
    <property type="entry name" value="BG-LIKE ANTIGEN 1-RELATED"/>
    <property type="match status" value="1"/>
</dbReference>
<dbReference type="SMART" id="SM00589">
    <property type="entry name" value="PRY"/>
    <property type="match status" value="1"/>
</dbReference>
<evidence type="ECO:0000313" key="13">
    <source>
        <dbReference type="Proteomes" id="UP000472274"/>
    </source>
</evidence>
<dbReference type="InterPro" id="IPR001870">
    <property type="entry name" value="B30.2/SPRY"/>
</dbReference>
<dbReference type="Pfam" id="PF00622">
    <property type="entry name" value="SPRY"/>
    <property type="match status" value="1"/>
</dbReference>
<keyword evidence="4" id="KW-0732">Signal</keyword>
<keyword evidence="7" id="KW-1015">Disulfide bond</keyword>
<evidence type="ECO:0000256" key="5">
    <source>
        <dbReference type="ARBA" id="ARBA00022989"/>
    </source>
</evidence>
<dbReference type="GO" id="GO:0009897">
    <property type="term" value="C:external side of plasma membrane"/>
    <property type="evidence" value="ECO:0007669"/>
    <property type="project" value="TreeGrafter"/>
</dbReference>
<dbReference type="InterPro" id="IPR013320">
    <property type="entry name" value="ConA-like_dom_sf"/>
</dbReference>
<reference evidence="12" key="1">
    <citation type="submission" date="2025-08" db="UniProtKB">
        <authorList>
            <consortium name="Ensembl"/>
        </authorList>
    </citation>
    <scope>IDENTIFICATION</scope>
</reference>
<evidence type="ECO:0008006" key="14">
    <source>
        <dbReference type="Google" id="ProtNLM"/>
    </source>
</evidence>
<dbReference type="InterPro" id="IPR007110">
    <property type="entry name" value="Ig-like_dom"/>
</dbReference>
<dbReference type="PANTHER" id="PTHR24100">
    <property type="entry name" value="BUTYROPHILIN"/>
    <property type="match status" value="1"/>
</dbReference>
<evidence type="ECO:0000256" key="7">
    <source>
        <dbReference type="ARBA" id="ARBA00023157"/>
    </source>
</evidence>
<keyword evidence="6" id="KW-0472">Membrane</keyword>
<dbReference type="PRINTS" id="PR01407">
    <property type="entry name" value="BUTYPHLNCDUF"/>
</dbReference>
<organism evidence="12 13">
    <name type="scientific">Terrapene triunguis</name>
    <name type="common">Three-toed box turtle</name>
    <dbReference type="NCBI Taxonomy" id="2587831"/>
    <lineage>
        <taxon>Eukaryota</taxon>
        <taxon>Metazoa</taxon>
        <taxon>Chordata</taxon>
        <taxon>Craniata</taxon>
        <taxon>Vertebrata</taxon>
        <taxon>Euteleostomi</taxon>
        <taxon>Archelosauria</taxon>
        <taxon>Testudinata</taxon>
        <taxon>Testudines</taxon>
        <taxon>Cryptodira</taxon>
        <taxon>Durocryptodira</taxon>
        <taxon>Testudinoidea</taxon>
        <taxon>Emydidae</taxon>
        <taxon>Terrapene</taxon>
    </lineage>
</organism>
<evidence type="ECO:0000256" key="8">
    <source>
        <dbReference type="ARBA" id="ARBA00023180"/>
    </source>
</evidence>
<dbReference type="InterPro" id="IPR013783">
    <property type="entry name" value="Ig-like_fold"/>
</dbReference>
<dbReference type="InterPro" id="IPR053896">
    <property type="entry name" value="BTN3A2-like_Ig-C"/>
</dbReference>
<dbReference type="SUPFAM" id="SSF48726">
    <property type="entry name" value="Immunoglobulin"/>
    <property type="match status" value="2"/>
</dbReference>
<dbReference type="SMART" id="SM00406">
    <property type="entry name" value="IGv"/>
    <property type="match status" value="1"/>
</dbReference>
<dbReference type="InterPro" id="IPR050504">
    <property type="entry name" value="IgSF_BTN/MOG"/>
</dbReference>
<dbReference type="Pfam" id="PF07686">
    <property type="entry name" value="V-set"/>
    <property type="match status" value="1"/>
</dbReference>
<keyword evidence="13" id="KW-1185">Reference proteome</keyword>
<dbReference type="GO" id="GO:0050852">
    <property type="term" value="P:T cell receptor signaling pathway"/>
    <property type="evidence" value="ECO:0007669"/>
    <property type="project" value="TreeGrafter"/>
</dbReference>
<evidence type="ECO:0000259" key="10">
    <source>
        <dbReference type="PROSITE" id="PS50188"/>
    </source>
</evidence>
<dbReference type="Proteomes" id="UP000472274">
    <property type="component" value="Unplaced"/>
</dbReference>
<comment type="subcellular location">
    <subcellularLocation>
        <location evidence="1">Membrane</location>
        <topology evidence="1">Single-pass type I membrane protein</topology>
    </subcellularLocation>
</comment>
<dbReference type="InterPro" id="IPR036179">
    <property type="entry name" value="Ig-like_dom_sf"/>
</dbReference>
<reference evidence="12" key="2">
    <citation type="submission" date="2025-09" db="UniProtKB">
        <authorList>
            <consortium name="Ensembl"/>
        </authorList>
    </citation>
    <scope>IDENTIFICATION</scope>
</reference>
<dbReference type="SUPFAM" id="SSF49899">
    <property type="entry name" value="Concanavalin A-like lectins/glucanases"/>
    <property type="match status" value="1"/>
</dbReference>
<dbReference type="FunFam" id="2.60.120.920:FF:000004">
    <property type="entry name" value="Butyrophilin subfamily 1 member A1"/>
    <property type="match status" value="1"/>
</dbReference>
<evidence type="ECO:0000256" key="9">
    <source>
        <dbReference type="ARBA" id="ARBA00023319"/>
    </source>
</evidence>
<dbReference type="Gene3D" id="2.60.120.920">
    <property type="match status" value="1"/>
</dbReference>
<name>A0A674JPU4_9SAUR</name>
<dbReference type="GO" id="GO:0001817">
    <property type="term" value="P:regulation of cytokine production"/>
    <property type="evidence" value="ECO:0007669"/>
    <property type="project" value="TreeGrafter"/>
</dbReference>
<dbReference type="InterPro" id="IPR003877">
    <property type="entry name" value="SPRY_dom"/>
</dbReference>
<dbReference type="Gene3D" id="2.60.40.10">
    <property type="entry name" value="Immunoglobulins"/>
    <property type="match status" value="2"/>
</dbReference>
<dbReference type="InterPro" id="IPR035033">
    <property type="entry name" value="PRY/SPRY_TRIM39"/>
</dbReference>
<dbReference type="FunFam" id="2.60.40.10:FF:000208">
    <property type="entry name" value="Butyrophilin subfamily 1 member A1"/>
    <property type="match status" value="1"/>
</dbReference>
<dbReference type="GO" id="GO:0005102">
    <property type="term" value="F:signaling receptor binding"/>
    <property type="evidence" value="ECO:0007669"/>
    <property type="project" value="TreeGrafter"/>
</dbReference>
<dbReference type="PROSITE" id="PS50188">
    <property type="entry name" value="B302_SPRY"/>
    <property type="match status" value="1"/>
</dbReference>
<protein>
    <recommendedName>
        <fullName evidence="14">Butyrophilin subfamily 1 member A1</fullName>
    </recommendedName>
</protein>
<accession>A0A674JPU4</accession>
<dbReference type="InterPro" id="IPR013106">
    <property type="entry name" value="Ig_V-set"/>
</dbReference>
<keyword evidence="9" id="KW-0393">Immunoglobulin domain</keyword>
<evidence type="ECO:0000256" key="6">
    <source>
        <dbReference type="ARBA" id="ARBA00023136"/>
    </source>
</evidence>
<evidence type="ECO:0000256" key="2">
    <source>
        <dbReference type="ARBA" id="ARBA00007591"/>
    </source>
</evidence>
<proteinExistence type="inferred from homology"/>
<feature type="domain" description="B30.2/SPRY" evidence="10">
    <location>
        <begin position="262"/>
        <end position="455"/>
    </location>
</feature>
<dbReference type="Ensembl" id="ENSTMTT00000023537.1">
    <property type="protein sequence ID" value="ENSTMTP00000022733.1"/>
    <property type="gene ID" value="ENSTMTG00000016596.1"/>
</dbReference>
<evidence type="ECO:0000259" key="11">
    <source>
        <dbReference type="PROSITE" id="PS50835"/>
    </source>
</evidence>
<evidence type="ECO:0000313" key="12">
    <source>
        <dbReference type="Ensembl" id="ENSTMTP00000022733.1"/>
    </source>
</evidence>
<keyword evidence="5" id="KW-1133">Transmembrane helix</keyword>
<dbReference type="Pfam" id="PF22705">
    <property type="entry name" value="C2-set_3"/>
    <property type="match status" value="1"/>
</dbReference>
<dbReference type="SMART" id="SM00449">
    <property type="entry name" value="SPRY"/>
    <property type="match status" value="1"/>
</dbReference>
<keyword evidence="3" id="KW-0812">Transmembrane</keyword>
<keyword evidence="8" id="KW-0325">Glycoprotein</keyword>
<dbReference type="FunFam" id="2.60.40.10:FF:000088">
    <property type="entry name" value="Butyrophilin subfamily 1 member A1"/>
    <property type="match status" value="1"/>
</dbReference>
<evidence type="ECO:0000256" key="3">
    <source>
        <dbReference type="ARBA" id="ARBA00022692"/>
    </source>
</evidence>
<dbReference type="InterPro" id="IPR043136">
    <property type="entry name" value="B30.2/SPRY_sf"/>
</dbReference>